<keyword evidence="5" id="KW-0648">Protein biosynthesis</keyword>
<keyword evidence="10" id="KW-1185">Reference proteome</keyword>
<dbReference type="OMA" id="PNRMQAP"/>
<evidence type="ECO:0000259" key="7">
    <source>
        <dbReference type="PROSITE" id="PS50832"/>
    </source>
</evidence>
<gene>
    <name evidence="8" type="ORF">CAPTEDRAFT_172896</name>
</gene>
<feature type="region of interest" description="Disordered" evidence="6">
    <location>
        <begin position="116"/>
        <end position="161"/>
    </location>
</feature>
<dbReference type="InterPro" id="IPR001253">
    <property type="entry name" value="TIF_eIF-1A"/>
</dbReference>
<dbReference type="EMBL" id="KB292234">
    <property type="protein sequence ID" value="ELU17921.1"/>
    <property type="molecule type" value="Genomic_DNA"/>
</dbReference>
<dbReference type="GO" id="GO:0003723">
    <property type="term" value="F:RNA binding"/>
    <property type="evidence" value="ECO:0007669"/>
    <property type="project" value="UniProtKB-KW"/>
</dbReference>
<sequence>MSIATKRKYVTQEVMEDYILPEGDQVIVRVLGSKGNNLHEVETPLGEKYLASMPTRFRKNVWIKRGDYVMVIPIAEGDKVKAEIINILYKDQIKYINQEGLWPAEFSDVCKKANDGGMIPDDMMPPSESESEEDEDDSEAEFQTCNPNARPAVTFQEEDQT</sequence>
<protein>
    <recommendedName>
        <fullName evidence="2">Probable RNA-binding protein EIF1AD</fullName>
    </recommendedName>
    <alternativeName>
        <fullName evidence="4">Eukaryotic translation initiation factor 1A domain-containing protein</fullName>
    </alternativeName>
</protein>
<evidence type="ECO:0000313" key="8">
    <source>
        <dbReference type="EMBL" id="ELU17921.1"/>
    </source>
</evidence>
<dbReference type="InterPro" id="IPR012340">
    <property type="entry name" value="NA-bd_OB-fold"/>
</dbReference>
<keyword evidence="5" id="KW-0396">Initiation factor</keyword>
<name>R7VL32_CAPTE</name>
<proteinExistence type="inferred from homology"/>
<evidence type="ECO:0000313" key="9">
    <source>
        <dbReference type="EnsemblMetazoa" id="CapteP172896"/>
    </source>
</evidence>
<evidence type="ECO:0000256" key="3">
    <source>
        <dbReference type="ARBA" id="ARBA00022884"/>
    </source>
</evidence>
<evidence type="ECO:0000256" key="2">
    <source>
        <dbReference type="ARBA" id="ARBA00020989"/>
    </source>
</evidence>
<feature type="domain" description="S1-like" evidence="7">
    <location>
        <begin position="35"/>
        <end position="85"/>
    </location>
</feature>
<dbReference type="InterPro" id="IPR039294">
    <property type="entry name" value="EIF1AD"/>
</dbReference>
<dbReference type="EnsemblMetazoa" id="CapteT172896">
    <property type="protein sequence ID" value="CapteP172896"/>
    <property type="gene ID" value="CapteG172896"/>
</dbReference>
<dbReference type="STRING" id="283909.R7VL32"/>
<comment type="similarity">
    <text evidence="1">Belongs to the EIF1AD family.</text>
</comment>
<dbReference type="Pfam" id="PF01176">
    <property type="entry name" value="eIF-1a"/>
    <property type="match status" value="1"/>
</dbReference>
<dbReference type="EMBL" id="AMQN01003920">
    <property type="status" value="NOT_ANNOTATED_CDS"/>
    <property type="molecule type" value="Genomic_DNA"/>
</dbReference>
<organism evidence="8">
    <name type="scientific">Capitella teleta</name>
    <name type="common">Polychaete worm</name>
    <dbReference type="NCBI Taxonomy" id="283909"/>
    <lineage>
        <taxon>Eukaryota</taxon>
        <taxon>Metazoa</taxon>
        <taxon>Spiralia</taxon>
        <taxon>Lophotrochozoa</taxon>
        <taxon>Annelida</taxon>
        <taxon>Polychaeta</taxon>
        <taxon>Sedentaria</taxon>
        <taxon>Scolecida</taxon>
        <taxon>Capitellidae</taxon>
        <taxon>Capitella</taxon>
    </lineage>
</organism>
<dbReference type="PANTHER" id="PTHR21641">
    <property type="entry name" value="TRANSLATION INITIATION FACTOR-RELATED"/>
    <property type="match status" value="1"/>
</dbReference>
<dbReference type="OrthoDB" id="1738325at2759"/>
<reference evidence="9" key="3">
    <citation type="submission" date="2015-06" db="UniProtKB">
        <authorList>
            <consortium name="EnsemblMetazoa"/>
        </authorList>
    </citation>
    <scope>IDENTIFICATION</scope>
</reference>
<dbReference type="PANTHER" id="PTHR21641:SF0">
    <property type="entry name" value="RNA-BINDING PROTEIN EIF1AD-RELATED"/>
    <property type="match status" value="1"/>
</dbReference>
<feature type="compositionally biased region" description="Acidic residues" evidence="6">
    <location>
        <begin position="129"/>
        <end position="140"/>
    </location>
</feature>
<dbReference type="GO" id="GO:0003743">
    <property type="term" value="F:translation initiation factor activity"/>
    <property type="evidence" value="ECO:0007669"/>
    <property type="project" value="UniProtKB-UniRule"/>
</dbReference>
<accession>R7VL32</accession>
<evidence type="ECO:0000256" key="4">
    <source>
        <dbReference type="ARBA" id="ARBA00031998"/>
    </source>
</evidence>
<dbReference type="AlphaFoldDB" id="R7VL32"/>
<dbReference type="Proteomes" id="UP000014760">
    <property type="component" value="Unassembled WGS sequence"/>
</dbReference>
<dbReference type="FunCoup" id="R7VL32">
    <property type="interactions" value="1835"/>
</dbReference>
<evidence type="ECO:0000313" key="10">
    <source>
        <dbReference type="Proteomes" id="UP000014760"/>
    </source>
</evidence>
<dbReference type="PROSITE" id="PS50832">
    <property type="entry name" value="S1_IF1_TYPE"/>
    <property type="match status" value="1"/>
</dbReference>
<keyword evidence="3" id="KW-0694">RNA-binding</keyword>
<dbReference type="GO" id="GO:0005634">
    <property type="term" value="C:nucleus"/>
    <property type="evidence" value="ECO:0007669"/>
    <property type="project" value="TreeGrafter"/>
</dbReference>
<evidence type="ECO:0000256" key="6">
    <source>
        <dbReference type="SAM" id="MobiDB-lite"/>
    </source>
</evidence>
<dbReference type="HOGENOM" id="CLU_106477_2_0_1"/>
<dbReference type="Gene3D" id="2.40.50.140">
    <property type="entry name" value="Nucleic acid-binding proteins"/>
    <property type="match status" value="1"/>
</dbReference>
<evidence type="ECO:0000256" key="1">
    <source>
        <dbReference type="ARBA" id="ARBA00007340"/>
    </source>
</evidence>
<reference evidence="10" key="1">
    <citation type="submission" date="2012-12" db="EMBL/GenBank/DDBJ databases">
        <authorList>
            <person name="Hellsten U."/>
            <person name="Grimwood J."/>
            <person name="Chapman J.A."/>
            <person name="Shapiro H."/>
            <person name="Aerts A."/>
            <person name="Otillar R.P."/>
            <person name="Terry A.Y."/>
            <person name="Boore J.L."/>
            <person name="Simakov O."/>
            <person name="Marletaz F."/>
            <person name="Cho S.-J."/>
            <person name="Edsinger-Gonzales E."/>
            <person name="Havlak P."/>
            <person name="Kuo D.-H."/>
            <person name="Larsson T."/>
            <person name="Lv J."/>
            <person name="Arendt D."/>
            <person name="Savage R."/>
            <person name="Osoegawa K."/>
            <person name="de Jong P."/>
            <person name="Lindberg D.R."/>
            <person name="Seaver E.C."/>
            <person name="Weisblat D.A."/>
            <person name="Putnam N.H."/>
            <person name="Grigoriev I.V."/>
            <person name="Rokhsar D.S."/>
        </authorList>
    </citation>
    <scope>NUCLEOTIDE SEQUENCE</scope>
    <source>
        <strain evidence="10">I ESC-2004</strain>
    </source>
</reference>
<dbReference type="SUPFAM" id="SSF50249">
    <property type="entry name" value="Nucleic acid-binding proteins"/>
    <property type="match status" value="1"/>
</dbReference>
<dbReference type="SMART" id="SM00652">
    <property type="entry name" value="eIF1a"/>
    <property type="match status" value="1"/>
</dbReference>
<dbReference type="InterPro" id="IPR006196">
    <property type="entry name" value="RNA-binding_domain_S1_IF1"/>
</dbReference>
<dbReference type="CDD" id="cd05792">
    <property type="entry name" value="S1_eIF1AD_like"/>
    <property type="match status" value="1"/>
</dbReference>
<evidence type="ECO:0000256" key="5">
    <source>
        <dbReference type="PROSITE-ProRule" id="PRU00181"/>
    </source>
</evidence>
<reference evidence="8 10" key="2">
    <citation type="journal article" date="2013" name="Nature">
        <title>Insights into bilaterian evolution from three spiralian genomes.</title>
        <authorList>
            <person name="Simakov O."/>
            <person name="Marletaz F."/>
            <person name="Cho S.J."/>
            <person name="Edsinger-Gonzales E."/>
            <person name="Havlak P."/>
            <person name="Hellsten U."/>
            <person name="Kuo D.H."/>
            <person name="Larsson T."/>
            <person name="Lv J."/>
            <person name="Arendt D."/>
            <person name="Savage R."/>
            <person name="Osoegawa K."/>
            <person name="de Jong P."/>
            <person name="Grimwood J."/>
            <person name="Chapman J.A."/>
            <person name="Shapiro H."/>
            <person name="Aerts A."/>
            <person name="Otillar R.P."/>
            <person name="Terry A.Y."/>
            <person name="Boore J.L."/>
            <person name="Grigoriev I.V."/>
            <person name="Lindberg D.R."/>
            <person name="Seaver E.C."/>
            <person name="Weisblat D.A."/>
            <person name="Putnam N.H."/>
            <person name="Rokhsar D.S."/>
        </authorList>
    </citation>
    <scope>NUCLEOTIDE SEQUENCE</scope>
    <source>
        <strain evidence="8 10">I ESC-2004</strain>
    </source>
</reference>